<dbReference type="OrthoDB" id="5097987at2759"/>
<reference evidence="2" key="2">
    <citation type="submission" date="2020-05" db="EMBL/GenBank/DDBJ databases">
        <authorList>
            <person name="Kim H.-S."/>
            <person name="Proctor R.H."/>
            <person name="Brown D.W."/>
        </authorList>
    </citation>
    <scope>NUCLEOTIDE SEQUENCE</scope>
    <source>
        <strain evidence="2">NRRL 45417</strain>
    </source>
</reference>
<feature type="region of interest" description="Disordered" evidence="1">
    <location>
        <begin position="1"/>
        <end position="51"/>
    </location>
</feature>
<evidence type="ECO:0000256" key="1">
    <source>
        <dbReference type="SAM" id="MobiDB-lite"/>
    </source>
</evidence>
<sequence length="300" mass="34527">MEDVEQRTVVATTAAAENPTISPSTYNYTTLPNSTYSSDQSRDPSLSSRPSLPWTHYSDSSLWTEKDSTGDYHSRFSYVHTPESSYGTRPPSVNEEAMRYHRRRQGKFKIPEERFNPSDRYRRSHRGPRGRHARSSYRQPQRNERHNSANTGCLRYAKHSETPEDIVLEPQPDKTKVLGDKLTKKNEKNGTTWRRISQSLGLGKSKKNEQPKELPEEQPEEQPPVKAEDVSRRKSKWKFWAKQPPGDDTEDIDPPKTSRSNNEPKFTVASDPRPSLLESHEEAPISIQLHTVMRRLSQGE</sequence>
<organism evidence="2 3">
    <name type="scientific">Fusarium gaditjirri</name>
    <dbReference type="NCBI Taxonomy" id="282569"/>
    <lineage>
        <taxon>Eukaryota</taxon>
        <taxon>Fungi</taxon>
        <taxon>Dikarya</taxon>
        <taxon>Ascomycota</taxon>
        <taxon>Pezizomycotina</taxon>
        <taxon>Sordariomycetes</taxon>
        <taxon>Hypocreomycetidae</taxon>
        <taxon>Hypocreales</taxon>
        <taxon>Nectriaceae</taxon>
        <taxon>Fusarium</taxon>
        <taxon>Fusarium nisikadoi species complex</taxon>
    </lineage>
</organism>
<feature type="compositionally biased region" description="Basic residues" evidence="1">
    <location>
        <begin position="122"/>
        <end position="135"/>
    </location>
</feature>
<evidence type="ECO:0000313" key="3">
    <source>
        <dbReference type="Proteomes" id="UP000604273"/>
    </source>
</evidence>
<feature type="region of interest" description="Disordered" evidence="1">
    <location>
        <begin position="77"/>
        <end position="284"/>
    </location>
</feature>
<proteinExistence type="predicted"/>
<gene>
    <name evidence="2" type="ORF">FGADI_4642</name>
</gene>
<feature type="compositionally biased region" description="Basic and acidic residues" evidence="1">
    <location>
        <begin position="206"/>
        <end position="215"/>
    </location>
</feature>
<name>A0A8H4WZE6_9HYPO</name>
<feature type="compositionally biased region" description="Low complexity" evidence="1">
    <location>
        <begin position="37"/>
        <end position="51"/>
    </location>
</feature>
<protein>
    <submittedName>
        <fullName evidence="2">Uncharacterized protein</fullName>
    </submittedName>
</protein>
<dbReference type="AlphaFoldDB" id="A0A8H4WZE6"/>
<evidence type="ECO:0000313" key="2">
    <source>
        <dbReference type="EMBL" id="KAF4955336.1"/>
    </source>
</evidence>
<feature type="compositionally biased region" description="Basic and acidic residues" evidence="1">
    <location>
        <begin position="171"/>
        <end position="188"/>
    </location>
</feature>
<comment type="caution">
    <text evidence="2">The sequence shown here is derived from an EMBL/GenBank/DDBJ whole genome shotgun (WGS) entry which is preliminary data.</text>
</comment>
<keyword evidence="3" id="KW-1185">Reference proteome</keyword>
<reference evidence="2" key="1">
    <citation type="journal article" date="2020" name="BMC Genomics">
        <title>Correction to: Identification and distribution of gene clusters required for synthesis of sphingolipid metabolism inhibitors in diverse species of the filamentous fungus Fusarium.</title>
        <authorList>
            <person name="Kim H.S."/>
            <person name="Lohmar J.M."/>
            <person name="Busman M."/>
            <person name="Brown D.W."/>
            <person name="Naumann T.A."/>
            <person name="Divon H.H."/>
            <person name="Lysoe E."/>
            <person name="Uhlig S."/>
            <person name="Proctor R.H."/>
        </authorList>
    </citation>
    <scope>NUCLEOTIDE SEQUENCE</scope>
    <source>
        <strain evidence="2">NRRL 45417</strain>
    </source>
</reference>
<dbReference type="EMBL" id="JABFAI010000102">
    <property type="protein sequence ID" value="KAF4955336.1"/>
    <property type="molecule type" value="Genomic_DNA"/>
</dbReference>
<feature type="compositionally biased region" description="Polar residues" evidence="1">
    <location>
        <begin position="19"/>
        <end position="36"/>
    </location>
</feature>
<feature type="compositionally biased region" description="Polar residues" evidence="1">
    <location>
        <begin position="189"/>
        <end position="200"/>
    </location>
</feature>
<feature type="compositionally biased region" description="Basic and acidic residues" evidence="1">
    <location>
        <begin position="109"/>
        <end position="121"/>
    </location>
</feature>
<dbReference type="Proteomes" id="UP000604273">
    <property type="component" value="Unassembled WGS sequence"/>
</dbReference>
<accession>A0A8H4WZE6</accession>